<dbReference type="PROSITE" id="PS00022">
    <property type="entry name" value="EGF_1"/>
    <property type="match status" value="4"/>
</dbReference>
<feature type="disulfide bond" evidence="18">
    <location>
        <begin position="722"/>
        <end position="731"/>
    </location>
</feature>
<dbReference type="PROSITE" id="PS50227">
    <property type="entry name" value="G_PROTEIN_RECEP_F2_3"/>
    <property type="match status" value="1"/>
</dbReference>
<feature type="domain" description="EGF-like" evidence="23">
    <location>
        <begin position="215"/>
        <end position="251"/>
    </location>
</feature>
<protein>
    <submittedName>
        <fullName evidence="28">Cadherin EGF LAG seven-pass G-type receptor 1</fullName>
    </submittedName>
</protein>
<dbReference type="Pfam" id="PF00008">
    <property type="entry name" value="EGF"/>
    <property type="match status" value="2"/>
</dbReference>
<feature type="transmembrane region" description="Helical" evidence="21">
    <location>
        <begin position="1518"/>
        <end position="1539"/>
    </location>
</feature>
<feature type="transmembrane region" description="Helical" evidence="21">
    <location>
        <begin position="1338"/>
        <end position="1358"/>
    </location>
</feature>
<dbReference type="SMART" id="SM00181">
    <property type="entry name" value="EGF"/>
    <property type="match status" value="6"/>
</dbReference>
<dbReference type="FunCoup" id="K1PF79">
    <property type="interactions" value="139"/>
</dbReference>
<feature type="region of interest" description="Disordered" evidence="20">
    <location>
        <begin position="2261"/>
        <end position="2308"/>
    </location>
</feature>
<dbReference type="PROSITE" id="PS50027">
    <property type="entry name" value="EGF_LAM_2"/>
    <property type="match status" value="1"/>
</dbReference>
<name>K1PF79_MAGGI</name>
<evidence type="ECO:0000256" key="1">
    <source>
        <dbReference type="ARBA" id="ARBA00004167"/>
    </source>
</evidence>
<feature type="domain" description="EGF-like" evidence="23">
    <location>
        <begin position="484"/>
        <end position="520"/>
    </location>
</feature>
<evidence type="ECO:0000259" key="26">
    <source>
        <dbReference type="PROSITE" id="PS50227"/>
    </source>
</evidence>
<dbReference type="HOGENOM" id="CLU_227877_0_0_1"/>
<evidence type="ECO:0000256" key="9">
    <source>
        <dbReference type="ARBA" id="ARBA00022737"/>
    </source>
</evidence>
<feature type="compositionally biased region" description="Basic and acidic residues" evidence="20">
    <location>
        <begin position="1643"/>
        <end position="1652"/>
    </location>
</feature>
<feature type="disulfide bond" evidence="18">
    <location>
        <begin position="764"/>
        <end position="773"/>
    </location>
</feature>
<feature type="compositionally biased region" description="Low complexity" evidence="20">
    <location>
        <begin position="1597"/>
        <end position="1610"/>
    </location>
</feature>
<keyword evidence="9" id="KW-0677">Repeat</keyword>
<dbReference type="InterPro" id="IPR001881">
    <property type="entry name" value="EGF-like_Ca-bd_dom"/>
</dbReference>
<dbReference type="InterPro" id="IPR001791">
    <property type="entry name" value="Laminin_G"/>
</dbReference>
<evidence type="ECO:0000259" key="27">
    <source>
        <dbReference type="PROSITE" id="PS50261"/>
    </source>
</evidence>
<feature type="compositionally biased region" description="Acidic residues" evidence="20">
    <location>
        <begin position="1986"/>
        <end position="2007"/>
    </location>
</feature>
<dbReference type="SMART" id="SM00303">
    <property type="entry name" value="GPS"/>
    <property type="match status" value="1"/>
</dbReference>
<dbReference type="InterPro" id="IPR015915">
    <property type="entry name" value="Kelch-typ_b-propeller"/>
</dbReference>
<dbReference type="PRINTS" id="PR00249">
    <property type="entry name" value="GPCRSECRETIN"/>
</dbReference>
<keyword evidence="13 18" id="KW-1015">Disulfide bond</keyword>
<dbReference type="InterPro" id="IPR036445">
    <property type="entry name" value="GPCR_2_extracell_dom_sf"/>
</dbReference>
<evidence type="ECO:0000256" key="16">
    <source>
        <dbReference type="ARBA" id="ARBA00023224"/>
    </source>
</evidence>
<feature type="region of interest" description="Disordered" evidence="20">
    <location>
        <begin position="1769"/>
        <end position="1794"/>
    </location>
</feature>
<dbReference type="GO" id="GO:0005886">
    <property type="term" value="C:plasma membrane"/>
    <property type="evidence" value="ECO:0007669"/>
    <property type="project" value="UniProtKB-SubCell"/>
</dbReference>
<proteinExistence type="predicted"/>
<dbReference type="CDD" id="cd00055">
    <property type="entry name" value="EGF_Lam"/>
    <property type="match status" value="1"/>
</dbReference>
<evidence type="ECO:0000259" key="23">
    <source>
        <dbReference type="PROSITE" id="PS50026"/>
    </source>
</evidence>
<feature type="domain" description="G-protein coupled receptors family 2 profile 1" evidence="26">
    <location>
        <begin position="863"/>
        <end position="945"/>
    </location>
</feature>
<feature type="transmembrane region" description="Helical" evidence="21">
    <location>
        <begin position="1407"/>
        <end position="1427"/>
    </location>
</feature>
<feature type="disulfide bond" evidence="18">
    <location>
        <begin position="510"/>
        <end position="519"/>
    </location>
</feature>
<dbReference type="InterPro" id="IPR000203">
    <property type="entry name" value="GPS"/>
</dbReference>
<dbReference type="Gene3D" id="4.10.1240.10">
    <property type="entry name" value="GPCR, family 2, extracellular hormone receptor domain"/>
    <property type="match status" value="1"/>
</dbReference>
<evidence type="ECO:0000256" key="7">
    <source>
        <dbReference type="ARBA" id="ARBA00022692"/>
    </source>
</evidence>
<keyword evidence="8" id="KW-0732">Signal</keyword>
<evidence type="ECO:0000256" key="21">
    <source>
        <dbReference type="SAM" id="Phobius"/>
    </source>
</evidence>
<dbReference type="Gene3D" id="2.120.10.80">
    <property type="entry name" value="Kelch-type beta propeller"/>
    <property type="match status" value="2"/>
</dbReference>
<evidence type="ECO:0000256" key="8">
    <source>
        <dbReference type="ARBA" id="ARBA00022729"/>
    </source>
</evidence>
<evidence type="ECO:0000256" key="14">
    <source>
        <dbReference type="ARBA" id="ARBA00023170"/>
    </source>
</evidence>
<dbReference type="InterPro" id="IPR057244">
    <property type="entry name" value="GAIN_B"/>
</dbReference>
<dbReference type="PROSITE" id="PS50261">
    <property type="entry name" value="G_PROTEIN_RECEP_F2_4"/>
    <property type="match status" value="1"/>
</dbReference>
<dbReference type="PANTHER" id="PTHR12011">
    <property type="entry name" value="ADHESION G-PROTEIN COUPLED RECEPTOR"/>
    <property type="match status" value="1"/>
</dbReference>
<dbReference type="Gene3D" id="2.60.120.200">
    <property type="match status" value="2"/>
</dbReference>
<evidence type="ECO:0000256" key="15">
    <source>
        <dbReference type="ARBA" id="ARBA00023180"/>
    </source>
</evidence>
<dbReference type="GO" id="GO:0005509">
    <property type="term" value="F:calcium ion binding"/>
    <property type="evidence" value="ECO:0007669"/>
    <property type="project" value="InterPro"/>
</dbReference>
<feature type="transmembrane region" description="Helical" evidence="21">
    <location>
        <begin position="1447"/>
        <end position="1469"/>
    </location>
</feature>
<keyword evidence="4" id="KW-0217">Developmental protein</keyword>
<dbReference type="InterPro" id="IPR000152">
    <property type="entry name" value="EGF-type_Asp/Asn_hydroxyl_site"/>
</dbReference>
<dbReference type="SMART" id="SM00612">
    <property type="entry name" value="Kelch"/>
    <property type="match status" value="3"/>
</dbReference>
<dbReference type="InterPro" id="IPR046338">
    <property type="entry name" value="GAIN_dom_sf"/>
</dbReference>
<evidence type="ECO:0000259" key="25">
    <source>
        <dbReference type="PROSITE" id="PS50221"/>
    </source>
</evidence>
<feature type="compositionally biased region" description="Polar residues" evidence="20">
    <location>
        <begin position="2039"/>
        <end position="2054"/>
    </location>
</feature>
<evidence type="ECO:0000256" key="20">
    <source>
        <dbReference type="SAM" id="MobiDB-lite"/>
    </source>
</evidence>
<dbReference type="Pfam" id="PF00002">
    <property type="entry name" value="7tm_2"/>
    <property type="match status" value="1"/>
</dbReference>
<evidence type="ECO:0000256" key="19">
    <source>
        <dbReference type="PROSITE-ProRule" id="PRU00460"/>
    </source>
</evidence>
<dbReference type="InterPro" id="IPR056737">
    <property type="entry name" value="Beta-prop_ATRN-MKLN-like"/>
</dbReference>
<dbReference type="SMART" id="SM00179">
    <property type="entry name" value="EGF_CA"/>
    <property type="match status" value="3"/>
</dbReference>
<dbReference type="InterPro" id="IPR006652">
    <property type="entry name" value="Kelch_1"/>
</dbReference>
<evidence type="ECO:0000256" key="11">
    <source>
        <dbReference type="ARBA" id="ARBA00023040"/>
    </source>
</evidence>
<evidence type="ECO:0000313" key="28">
    <source>
        <dbReference type="EMBL" id="EKC20248.1"/>
    </source>
</evidence>
<dbReference type="PROSITE" id="PS50221">
    <property type="entry name" value="GAIN_B"/>
    <property type="match status" value="1"/>
</dbReference>
<evidence type="ECO:0000256" key="6">
    <source>
        <dbReference type="ARBA" id="ARBA00022536"/>
    </source>
</evidence>
<dbReference type="Pfam" id="PF01825">
    <property type="entry name" value="GPS"/>
    <property type="match status" value="1"/>
</dbReference>
<dbReference type="PROSITE" id="PS00010">
    <property type="entry name" value="ASX_HYDROXYL"/>
    <property type="match status" value="1"/>
</dbReference>
<evidence type="ECO:0000256" key="3">
    <source>
        <dbReference type="ARBA" id="ARBA00022441"/>
    </source>
</evidence>
<feature type="region of interest" description="Disordered" evidence="20">
    <location>
        <begin position="1965"/>
        <end position="2027"/>
    </location>
</feature>
<evidence type="ECO:0000256" key="5">
    <source>
        <dbReference type="ARBA" id="ARBA00022475"/>
    </source>
</evidence>
<evidence type="ECO:0000256" key="2">
    <source>
        <dbReference type="ARBA" id="ARBA00004651"/>
    </source>
</evidence>
<dbReference type="SMART" id="SM00180">
    <property type="entry name" value="EGF_Lam"/>
    <property type="match status" value="1"/>
</dbReference>
<dbReference type="GO" id="GO:0004930">
    <property type="term" value="F:G protein-coupled receptor activity"/>
    <property type="evidence" value="ECO:0007669"/>
    <property type="project" value="UniProtKB-KW"/>
</dbReference>
<evidence type="ECO:0000256" key="17">
    <source>
        <dbReference type="ARBA" id="ARBA00023292"/>
    </source>
</evidence>
<feature type="domain" description="Laminin G" evidence="22">
    <location>
        <begin position="524"/>
        <end position="694"/>
    </location>
</feature>
<keyword evidence="14 28" id="KW-0675">Receptor</keyword>
<evidence type="ECO:0000259" key="24">
    <source>
        <dbReference type="PROSITE" id="PS50027"/>
    </source>
</evidence>
<feature type="region of interest" description="Disordered" evidence="20">
    <location>
        <begin position="2039"/>
        <end position="2104"/>
    </location>
</feature>
<feature type="domain" description="Laminin EGF-like" evidence="24">
    <location>
        <begin position="831"/>
        <end position="883"/>
    </location>
</feature>
<dbReference type="CDD" id="cd00054">
    <property type="entry name" value="EGF_CA"/>
    <property type="match status" value="3"/>
</dbReference>
<dbReference type="SUPFAM" id="SSF49899">
    <property type="entry name" value="Concanavalin A-like lectins/glucanases"/>
    <property type="match status" value="2"/>
</dbReference>
<feature type="domain" description="EGF-like" evidence="23">
    <location>
        <begin position="733"/>
        <end position="774"/>
    </location>
</feature>
<dbReference type="GO" id="GO:0007166">
    <property type="term" value="P:cell surface receptor signaling pathway"/>
    <property type="evidence" value="ECO:0007669"/>
    <property type="project" value="InterPro"/>
</dbReference>
<comment type="subcellular location">
    <subcellularLocation>
        <location evidence="2">Cell membrane</location>
        <topology evidence="2">Multi-pass membrane protein</topology>
    </subcellularLocation>
    <subcellularLocation>
        <location evidence="1">Membrane</location>
        <topology evidence="1">Single-pass membrane protein</topology>
    </subcellularLocation>
</comment>
<feature type="compositionally biased region" description="Polar residues" evidence="20">
    <location>
        <begin position="2072"/>
        <end position="2104"/>
    </location>
</feature>
<dbReference type="SUPFAM" id="SSF57196">
    <property type="entry name" value="EGF/Laminin"/>
    <property type="match status" value="3"/>
</dbReference>
<dbReference type="InParanoid" id="K1PF79"/>
<dbReference type="InterPro" id="IPR032471">
    <property type="entry name" value="AGRL2-4_GAIN_subdom_A"/>
</dbReference>
<feature type="disulfide bond" evidence="19">
    <location>
        <begin position="831"/>
        <end position="843"/>
    </location>
</feature>
<dbReference type="SUPFAM" id="SSF81321">
    <property type="entry name" value="Family A G protein-coupled receptor-like"/>
    <property type="match status" value="1"/>
</dbReference>
<feature type="domain" description="Laminin G" evidence="22">
    <location>
        <begin position="300"/>
        <end position="481"/>
    </location>
</feature>
<accession>K1PF79</accession>
<evidence type="ECO:0000259" key="22">
    <source>
        <dbReference type="PROSITE" id="PS50025"/>
    </source>
</evidence>
<dbReference type="CDD" id="cd00110">
    <property type="entry name" value="LamG"/>
    <property type="match status" value="2"/>
</dbReference>
<dbReference type="InterPro" id="IPR000742">
    <property type="entry name" value="EGF"/>
</dbReference>
<dbReference type="SUPFAM" id="SSF117281">
    <property type="entry name" value="Kelch motif"/>
    <property type="match status" value="1"/>
</dbReference>
<keyword evidence="7 21" id="KW-0812">Transmembrane</keyword>
<keyword evidence="17 19" id="KW-0424">Laminin EGF-like domain</keyword>
<feature type="domain" description="G-protein coupled receptors family 2 profile 2" evidence="27">
    <location>
        <begin position="1303"/>
        <end position="1540"/>
    </location>
</feature>
<dbReference type="SMART" id="SM00282">
    <property type="entry name" value="LamG"/>
    <property type="match status" value="2"/>
</dbReference>
<dbReference type="Gene3D" id="1.20.1070.10">
    <property type="entry name" value="Rhodopsin 7-helix transmembrane proteins"/>
    <property type="match status" value="1"/>
</dbReference>
<feature type="disulfide bond" evidence="19">
    <location>
        <begin position="833"/>
        <end position="850"/>
    </location>
</feature>
<sequence>MSPLKYHGTLPVCGIPILLETYDDKVPNPYREQDGLHLKTASCRLYVRLVTKEMLEKSVTIRLNNITQDTFLSPVYKFFVDALASVLNTEEKNIYVINVEKDTDVSTTVLNVSVAVRKSDGSFIDAEVLQEQIYLQRIRLADLSTLQVLPFEDNICIREFCDNFEHCIFYVKFGRPQPFITSSTMLFRPIHPVNSFRCECPAGYALTSGNYCNKEIDACYSSPCKNGGACKRKEGGFTCLCAPNFAGETCEINNNQQFDLLTCPQNLCEPPSECEPNKNSGGFRCKGCPAEPHYNKYCQLTSRKFSIGSYLTFPAFKRRFRFNIQLKFATQMKNGLLFYNGRFNDRNDFMALEIVDGQLQFSFSTGTNKTSVRSKVKGGVANGEWQFAQVDYINRTATLSVGEECDTQIAVKCYTSAVPKVQCPKFLDLNGPMQIGGLPNFQSQFQIVNRNYKGCIKDFYVDHQLLDLNKFVFNNGTVAGCTEKTDQCISAPCKHGGTCHDRWGTYFCECPDRAGGKDCSQVIDQPTRLEGNGFLLYTENSLTSKMILYTWYNGISFRTRATAGVLMYVVISEGHSVTLELIDGYAHYRVGGVNNTFKFDYLPVNDGKWHYLEVRWPRLGEIILVMDYGHWQKKEAISVSLNNKLIERVYVGAERENDGPITKGFVGCLENMIVGNTNTALLSRPSHSNSFPGCTIPSACKDNPCTQGASCVDHWGKHECVCPKGTLGPECKDICRNYNPCQNAAICHGPTYKPTSPSGYTCQCGQLQGGRYCEEVSTQPCQDGWYGFPVCGPCNCSYKLGFDTKCNKTDGTCYCQENYYRPIGSDRCYPCDCYKYGSTSIYCDKVTGQCPCKKNVIGRKCDQCENKYAHISWNPNDDIGCLVTNSMCPRQFHKIMWWEAITFTESGHVTAVQDCPYGAVGDAKRNCSKTELWSEPDLFNCTNKDFVSLESQIDQIERKVLNITTLVAKTLASKLASATSNVKVLFGNDINITYRVVNQLLKYENKQYGLSLTVEQDSNYLQNLLDALSRALDPQHAYEWSRINQESGGIAEIFYRLENYLDLLTRNLDSMQKNPYRVVSKHIVLSVDTLTSSNTSGLKIPKFDNIVAFPPTFDDLTHVLLPPSISPSMAEYIQQVMAPGSDKFYVSYIMFDTLGELLPRGAGSLHSSVVQNPGRELAVNAPVFTLLIRDRGCAIKTGFSEPLKFHFKQKVKDNRTSPQCVYWKTSPHNVCNHTDSGTDHSYQGQWSSEGCTVDKRYEVEISGQGSEVKKDMYVVCSCSHMTSFSVLMEVADSEYVSKAVISLVIFSFVGIGISLVCLFVSFVIFCSFKRLQCNANSILVNLVFTMFVAELAFITGVYRVSSKLMCRLVAICLHYFYLAAFSWLFVEMLHLYRRLIEIRDINHGTMKFYYLLGYVIPGIIVGLSVGLYTDGYGNSSFCWMDISETFIWSFAGPVAFVIPATIMMFVLALHSSCQEKVNVSDITSFRARIFSGVILLLLLGITWILGLLSVNYDLQPLHYVYAGFAFLQGLFIFLAYIVGDKKVRYNLKKQWYKMQGKKMDPDDSMVGSRPSISRSALAYRRDSSIDGYINRTNVGISTTSTTSRSTSKSSGGLYKGDDYLRSTDTSTSGHAPSYAYDNAYHQKSGEEGDVHVPGRRSHRKRRNHDSDSESDVSIGQASIELASSHSSDEEDDFDIGPSWEKQLPKNKKIEEAKEQMKKKKQQQEQGQLPPQDSEALQNQQNLKHLQPGHPGLPLYTSVPNYGHWPGDPNLSGFHMSESDYQQTVSSNPPDVTLPAQQELQDDTNQNHFPGGGGPLSGSAMRNNLLGAIQLKRTTSSKPEEKFDPTKSVGNLRYEGPKEDPEPSTSQAAPPPAAPPKQASAAGGNADPMKNLIGAIQLKRTASSQPEEKFDPTKSVGNLRYEGPKEEPEPSISQVAPVPKKASSVGGNVDPMKNLLGAIHQKKPETDFVEEKFDPTMSVPNLSYEGPVEEENEVETYEEEEVVTEPEYESVAVMEKASPLKKRSAPQYDENFVSSRSVRIMNNQSTKEFTTPGQSSKEHTPPKKVPTKPILARNSQTQTRRPPSLTSLLSAAQPERQSSTRVSASTGVDNSVSLVRPSLVRFSQQTTEHPIEAVREAMSRESTRSVEIQEPETIVSSLKIPSRESIHSGRDVFQEMYHARPLLMVNEDNTIRTVMHKHELKDILRDTIGDQMPEMPRELQSYIEKFQDVPLNKLMHFAETGSYLRESYRTCGRVKSDVTVEVAREGKPTKTYHSEPANARVKQSPSSSRGGTQNNNAADVDGESSCDDEARPANQIQWENADLIRDSDHTDKMDPSRNHTIVFLNKRMYIIGGCHTMQGEMTPRKEVLVYDKICGTWKPLAPLLTARMYHSLCVVKGQIYAIGGLGEDNSILNTVECYDPSSNCWYFVKSMAEARMGACAAEYGGQIYIAGGYGSRKMDLELNITILDSFECFNPHSNKWTPKRNVRYGRCHANLMAVGHSLFLCGGVSIDRSSSDPELTSVADVDEYDVTTDTWVLKTCLLEERHDACCVKSDDKIYLVGGISTNLGQSLGDTECFDPQENVTFTPSHVPHRVDWIKCATSKE</sequence>
<dbReference type="InterPro" id="IPR002049">
    <property type="entry name" value="LE_dom"/>
</dbReference>
<evidence type="ECO:0000256" key="13">
    <source>
        <dbReference type="ARBA" id="ARBA00023157"/>
    </source>
</evidence>
<dbReference type="EMBL" id="JH816123">
    <property type="protein sequence ID" value="EKC20248.1"/>
    <property type="molecule type" value="Genomic_DNA"/>
</dbReference>
<dbReference type="Gene3D" id="2.60.220.50">
    <property type="match status" value="1"/>
</dbReference>
<evidence type="ECO:0000256" key="10">
    <source>
        <dbReference type="ARBA" id="ARBA00022989"/>
    </source>
</evidence>
<keyword evidence="16" id="KW-0807">Transducer</keyword>
<dbReference type="PROSITE" id="PS01248">
    <property type="entry name" value="EGF_LAM_1"/>
    <property type="match status" value="1"/>
</dbReference>
<dbReference type="Pfam" id="PF00053">
    <property type="entry name" value="EGF_laminin"/>
    <property type="match status" value="1"/>
</dbReference>
<dbReference type="Gene3D" id="2.10.25.10">
    <property type="entry name" value="Laminin"/>
    <property type="match status" value="4"/>
</dbReference>
<dbReference type="InterPro" id="IPR001879">
    <property type="entry name" value="GPCR_2_extracellular_dom"/>
</dbReference>
<evidence type="ECO:0000256" key="18">
    <source>
        <dbReference type="PROSITE-ProRule" id="PRU00076"/>
    </source>
</evidence>
<feature type="transmembrane region" description="Helical" evidence="21">
    <location>
        <begin position="1489"/>
        <end position="1512"/>
    </location>
</feature>
<feature type="domain" description="EGF-like" evidence="23">
    <location>
        <begin position="696"/>
        <end position="732"/>
    </location>
</feature>
<evidence type="ECO:0000256" key="12">
    <source>
        <dbReference type="ARBA" id="ARBA00023136"/>
    </source>
</evidence>
<keyword evidence="15" id="KW-0325">Glycoprotein</keyword>
<dbReference type="Pfam" id="PF24981">
    <property type="entry name" value="Beta-prop_ATRN-LZTR1"/>
    <property type="match status" value="1"/>
</dbReference>
<dbReference type="InterPro" id="IPR017981">
    <property type="entry name" value="GPCR_2-like_7TM"/>
</dbReference>
<comment type="caution">
    <text evidence="18">Lacks conserved residue(s) required for the propagation of feature annotation.</text>
</comment>
<feature type="disulfide bond" evidence="19">
    <location>
        <begin position="852"/>
        <end position="861"/>
    </location>
</feature>
<feature type="domain" description="GAIN-B" evidence="25">
    <location>
        <begin position="1086"/>
        <end position="1294"/>
    </location>
</feature>
<feature type="disulfide bond" evidence="18">
    <location>
        <begin position="241"/>
        <end position="250"/>
    </location>
</feature>
<feature type="compositionally biased region" description="Polar residues" evidence="20">
    <location>
        <begin position="1778"/>
        <end position="1794"/>
    </location>
</feature>
<dbReference type="InterPro" id="IPR013320">
    <property type="entry name" value="ConA-like_dom_sf"/>
</dbReference>
<feature type="compositionally biased region" description="Basic residues" evidence="20">
    <location>
        <begin position="1653"/>
        <end position="1663"/>
    </location>
</feature>
<dbReference type="CDD" id="cd15441">
    <property type="entry name" value="7tmB2_CELSR_Adhesion_IV"/>
    <property type="match status" value="1"/>
</dbReference>
<feature type="compositionally biased region" description="Polar residues" evidence="20">
    <location>
        <begin position="2280"/>
        <end position="2296"/>
    </location>
</feature>
<keyword evidence="10 21" id="KW-1133">Transmembrane helix</keyword>
<feature type="region of interest" description="Disordered" evidence="20">
    <location>
        <begin position="1801"/>
        <end position="1820"/>
    </location>
</feature>
<dbReference type="InterPro" id="IPR000832">
    <property type="entry name" value="GPCR_2_secretin-like"/>
</dbReference>
<dbReference type="PROSITE" id="PS50025">
    <property type="entry name" value="LAM_G_DOMAIN"/>
    <property type="match status" value="2"/>
</dbReference>
<keyword evidence="6 18" id="KW-0245">EGF-like domain</keyword>
<dbReference type="Pfam" id="PF02210">
    <property type="entry name" value="Laminin_G_2"/>
    <property type="match status" value="2"/>
</dbReference>
<dbReference type="SMART" id="SM00008">
    <property type="entry name" value="HormR"/>
    <property type="match status" value="1"/>
</dbReference>
<gene>
    <name evidence="28" type="ORF">CGI_10006474</name>
</gene>
<feature type="region of interest" description="Disordered" evidence="20">
    <location>
        <begin position="1830"/>
        <end position="1949"/>
    </location>
</feature>
<organism evidence="28">
    <name type="scientific">Magallana gigas</name>
    <name type="common">Pacific oyster</name>
    <name type="synonym">Crassostrea gigas</name>
    <dbReference type="NCBI Taxonomy" id="29159"/>
    <lineage>
        <taxon>Eukaryota</taxon>
        <taxon>Metazoa</taxon>
        <taxon>Spiralia</taxon>
        <taxon>Lophotrochozoa</taxon>
        <taxon>Mollusca</taxon>
        <taxon>Bivalvia</taxon>
        <taxon>Autobranchia</taxon>
        <taxon>Pteriomorphia</taxon>
        <taxon>Ostreida</taxon>
        <taxon>Ostreoidea</taxon>
        <taxon>Ostreidae</taxon>
        <taxon>Magallana</taxon>
    </lineage>
</organism>
<keyword evidence="5" id="KW-1003">Cell membrane</keyword>
<keyword evidence="3" id="KW-0880">Kelch repeat</keyword>
<dbReference type="FunFam" id="2.10.25.10:FF:000321">
    <property type="entry name" value="Protein delta homolog 1"/>
    <property type="match status" value="1"/>
</dbReference>
<dbReference type="FunFam" id="2.10.25.10:FF:000011">
    <property type="entry name" value="Cadherin EGF LAG seven-pass G-type receptor"/>
    <property type="match status" value="1"/>
</dbReference>
<dbReference type="Gene3D" id="1.25.40.610">
    <property type="match status" value="1"/>
</dbReference>
<dbReference type="Pfam" id="PF16489">
    <property type="entry name" value="GAIN"/>
    <property type="match status" value="1"/>
</dbReference>
<reference evidence="28" key="1">
    <citation type="journal article" date="2012" name="Nature">
        <title>The oyster genome reveals stress adaptation and complexity of shell formation.</title>
        <authorList>
            <person name="Zhang G."/>
            <person name="Fang X."/>
            <person name="Guo X."/>
            <person name="Li L."/>
            <person name="Luo R."/>
            <person name="Xu F."/>
            <person name="Yang P."/>
            <person name="Zhang L."/>
            <person name="Wang X."/>
            <person name="Qi H."/>
            <person name="Xiong Z."/>
            <person name="Que H."/>
            <person name="Xie Y."/>
            <person name="Holland P.W."/>
            <person name="Paps J."/>
            <person name="Zhu Y."/>
            <person name="Wu F."/>
            <person name="Chen Y."/>
            <person name="Wang J."/>
            <person name="Peng C."/>
            <person name="Meng J."/>
            <person name="Yang L."/>
            <person name="Liu J."/>
            <person name="Wen B."/>
            <person name="Zhang N."/>
            <person name="Huang Z."/>
            <person name="Zhu Q."/>
            <person name="Feng Y."/>
            <person name="Mount A."/>
            <person name="Hedgecock D."/>
            <person name="Xu Z."/>
            <person name="Liu Y."/>
            <person name="Domazet-Loso T."/>
            <person name="Du Y."/>
            <person name="Sun X."/>
            <person name="Zhang S."/>
            <person name="Liu B."/>
            <person name="Cheng P."/>
            <person name="Jiang X."/>
            <person name="Li J."/>
            <person name="Fan D."/>
            <person name="Wang W."/>
            <person name="Fu W."/>
            <person name="Wang T."/>
            <person name="Wang B."/>
            <person name="Zhang J."/>
            <person name="Peng Z."/>
            <person name="Li Y."/>
            <person name="Li N."/>
            <person name="Wang J."/>
            <person name="Chen M."/>
            <person name="He Y."/>
            <person name="Tan F."/>
            <person name="Song X."/>
            <person name="Zheng Q."/>
            <person name="Huang R."/>
            <person name="Yang H."/>
            <person name="Du X."/>
            <person name="Chen L."/>
            <person name="Yang M."/>
            <person name="Gaffney P.M."/>
            <person name="Wang S."/>
            <person name="Luo L."/>
            <person name="She Z."/>
            <person name="Ming Y."/>
            <person name="Huang W."/>
            <person name="Zhang S."/>
            <person name="Huang B."/>
            <person name="Zhang Y."/>
            <person name="Qu T."/>
            <person name="Ni P."/>
            <person name="Miao G."/>
            <person name="Wang J."/>
            <person name="Wang Q."/>
            <person name="Steinberg C.E."/>
            <person name="Wang H."/>
            <person name="Li N."/>
            <person name="Qian L."/>
            <person name="Zhang G."/>
            <person name="Li Y."/>
            <person name="Yang H."/>
            <person name="Liu X."/>
            <person name="Wang J."/>
            <person name="Yin Y."/>
            <person name="Wang J."/>
        </authorList>
    </citation>
    <scope>NUCLEOTIDE SEQUENCE [LARGE SCALE GENOMIC DNA]</scope>
    <source>
        <strain evidence="28">05x7-T-G4-1.051#20</strain>
    </source>
</reference>
<feature type="transmembrane region" description="Helical" evidence="21">
    <location>
        <begin position="1299"/>
        <end position="1326"/>
    </location>
</feature>
<feature type="region of interest" description="Disordered" evidence="20">
    <location>
        <begin position="1596"/>
        <end position="1736"/>
    </location>
</feature>
<feature type="transmembrane region" description="Helical" evidence="21">
    <location>
        <begin position="1364"/>
        <end position="1386"/>
    </location>
</feature>
<dbReference type="PANTHER" id="PTHR12011:SF347">
    <property type="entry name" value="FI21270P1-RELATED"/>
    <property type="match status" value="1"/>
</dbReference>
<keyword evidence="11" id="KW-0297">G-protein coupled receptor</keyword>
<keyword evidence="12 21" id="KW-0472">Membrane</keyword>
<dbReference type="PROSITE" id="PS50026">
    <property type="entry name" value="EGF_3"/>
    <property type="match status" value="4"/>
</dbReference>
<evidence type="ECO:0000256" key="4">
    <source>
        <dbReference type="ARBA" id="ARBA00022473"/>
    </source>
</evidence>